<sequence>MENGSGCPRYDDPSTSSTCIHGLVN</sequence>
<reference evidence="2" key="2">
    <citation type="journal article" date="2015" name="Data Brief">
        <title>Shoot transcriptome of the giant reed, Arundo donax.</title>
        <authorList>
            <person name="Barrero R.A."/>
            <person name="Guerrero F.D."/>
            <person name="Moolhuijzen P."/>
            <person name="Goolsby J.A."/>
            <person name="Tidwell J."/>
            <person name="Bellgard S.E."/>
            <person name="Bellgard M.I."/>
        </authorList>
    </citation>
    <scope>NUCLEOTIDE SEQUENCE</scope>
    <source>
        <tissue evidence="2">Shoot tissue taken approximately 20 cm above the soil surface</tissue>
    </source>
</reference>
<protein>
    <submittedName>
        <fullName evidence="2">Uncharacterized protein</fullName>
    </submittedName>
</protein>
<name>A0A0A9EPZ0_ARUDO</name>
<proteinExistence type="predicted"/>
<feature type="region of interest" description="Disordered" evidence="1">
    <location>
        <begin position="1"/>
        <end position="25"/>
    </location>
</feature>
<accession>A0A0A9EPZ0</accession>
<dbReference type="AlphaFoldDB" id="A0A0A9EPZ0"/>
<reference evidence="2" key="1">
    <citation type="submission" date="2014-09" db="EMBL/GenBank/DDBJ databases">
        <authorList>
            <person name="Magalhaes I.L.F."/>
            <person name="Oliveira U."/>
            <person name="Santos F.R."/>
            <person name="Vidigal T.H.D.A."/>
            <person name="Brescovit A.D."/>
            <person name="Santos A.J."/>
        </authorList>
    </citation>
    <scope>NUCLEOTIDE SEQUENCE</scope>
    <source>
        <tissue evidence="2">Shoot tissue taken approximately 20 cm above the soil surface</tissue>
    </source>
</reference>
<evidence type="ECO:0000256" key="1">
    <source>
        <dbReference type="SAM" id="MobiDB-lite"/>
    </source>
</evidence>
<evidence type="ECO:0000313" key="2">
    <source>
        <dbReference type="EMBL" id="JAE02137.1"/>
    </source>
</evidence>
<dbReference type="EMBL" id="GBRH01195759">
    <property type="protein sequence ID" value="JAE02137.1"/>
    <property type="molecule type" value="Transcribed_RNA"/>
</dbReference>
<organism evidence="2">
    <name type="scientific">Arundo donax</name>
    <name type="common">Giant reed</name>
    <name type="synonym">Donax arundinaceus</name>
    <dbReference type="NCBI Taxonomy" id="35708"/>
    <lineage>
        <taxon>Eukaryota</taxon>
        <taxon>Viridiplantae</taxon>
        <taxon>Streptophyta</taxon>
        <taxon>Embryophyta</taxon>
        <taxon>Tracheophyta</taxon>
        <taxon>Spermatophyta</taxon>
        <taxon>Magnoliopsida</taxon>
        <taxon>Liliopsida</taxon>
        <taxon>Poales</taxon>
        <taxon>Poaceae</taxon>
        <taxon>PACMAD clade</taxon>
        <taxon>Arundinoideae</taxon>
        <taxon>Arundineae</taxon>
        <taxon>Arundo</taxon>
    </lineage>
</organism>